<feature type="compositionally biased region" description="Basic and acidic residues" evidence="4">
    <location>
        <begin position="208"/>
        <end position="220"/>
    </location>
</feature>
<dbReference type="Pfam" id="PF00651">
    <property type="entry name" value="BTB"/>
    <property type="match status" value="1"/>
</dbReference>
<dbReference type="CDD" id="cd18186">
    <property type="entry name" value="BTB_POZ_ZBTB_KLHL-like"/>
    <property type="match status" value="1"/>
</dbReference>
<feature type="domain" description="BTB" evidence="5">
    <location>
        <begin position="12"/>
        <end position="79"/>
    </location>
</feature>
<keyword evidence="1" id="KW-0880">Kelch repeat</keyword>
<dbReference type="InterPro" id="IPR011705">
    <property type="entry name" value="BACK"/>
</dbReference>
<evidence type="ECO:0000256" key="2">
    <source>
        <dbReference type="ARBA" id="ARBA00022737"/>
    </source>
</evidence>
<dbReference type="InterPro" id="IPR000210">
    <property type="entry name" value="BTB/POZ_dom"/>
</dbReference>
<protein>
    <recommendedName>
        <fullName evidence="5">BTB domain-containing protein</fullName>
    </recommendedName>
</protein>
<evidence type="ECO:0000313" key="6">
    <source>
        <dbReference type="EMBL" id="CAD7093604.1"/>
    </source>
</evidence>
<dbReference type="PROSITE" id="PS50097">
    <property type="entry name" value="BTB"/>
    <property type="match status" value="1"/>
</dbReference>
<gene>
    <name evidence="6" type="ORF">HERILL_LOCUS15878</name>
</gene>
<dbReference type="Pfam" id="PF07707">
    <property type="entry name" value="BACK"/>
    <property type="match status" value="1"/>
</dbReference>
<keyword evidence="7" id="KW-1185">Reference proteome</keyword>
<evidence type="ECO:0000256" key="4">
    <source>
        <dbReference type="SAM" id="MobiDB-lite"/>
    </source>
</evidence>
<keyword evidence="2" id="KW-0677">Repeat</keyword>
<evidence type="ECO:0000313" key="7">
    <source>
        <dbReference type="Proteomes" id="UP000594454"/>
    </source>
</evidence>
<dbReference type="Gene3D" id="1.25.40.420">
    <property type="match status" value="1"/>
</dbReference>
<keyword evidence="3" id="KW-0009">Actin-binding</keyword>
<dbReference type="InParanoid" id="A0A7R8Z1J5"/>
<feature type="region of interest" description="Disordered" evidence="4">
    <location>
        <begin position="208"/>
        <end position="231"/>
    </location>
</feature>
<sequence length="231" mass="26833">MGTGFRSGLESFDLTLRVRDKEIPVHKLILVRASQYFKVLFSGCFADSGKKVLEMNQFEPEIVEMIVEFLYSRTLNLSTDTVMDVYEVADFLQVTKVLLFCIQFMIESVDAINCISFWKFADFHSLPPLRAHLQTYICTSLEDVMKTTEFLELEFEDLKSLMTDVELSRLEWLQSYRSTFSALMGWMNHNASRNVHLESLVNLARDQEKLSRPKPDEENVRNAMGRLQCSR</sequence>
<name>A0A7R8Z1J5_HERIL</name>
<dbReference type="PANTHER" id="PTHR24412">
    <property type="entry name" value="KELCH PROTEIN"/>
    <property type="match status" value="1"/>
</dbReference>
<dbReference type="OrthoDB" id="6418787at2759"/>
<organism evidence="6 7">
    <name type="scientific">Hermetia illucens</name>
    <name type="common">Black soldier fly</name>
    <dbReference type="NCBI Taxonomy" id="343691"/>
    <lineage>
        <taxon>Eukaryota</taxon>
        <taxon>Metazoa</taxon>
        <taxon>Ecdysozoa</taxon>
        <taxon>Arthropoda</taxon>
        <taxon>Hexapoda</taxon>
        <taxon>Insecta</taxon>
        <taxon>Pterygota</taxon>
        <taxon>Neoptera</taxon>
        <taxon>Endopterygota</taxon>
        <taxon>Diptera</taxon>
        <taxon>Brachycera</taxon>
        <taxon>Stratiomyomorpha</taxon>
        <taxon>Stratiomyidae</taxon>
        <taxon>Hermetiinae</taxon>
        <taxon>Hermetia</taxon>
    </lineage>
</organism>
<evidence type="ECO:0000256" key="1">
    <source>
        <dbReference type="ARBA" id="ARBA00022441"/>
    </source>
</evidence>
<dbReference type="SMART" id="SM00225">
    <property type="entry name" value="BTB"/>
    <property type="match status" value="1"/>
</dbReference>
<dbReference type="EMBL" id="LR899014">
    <property type="protein sequence ID" value="CAD7093604.1"/>
    <property type="molecule type" value="Genomic_DNA"/>
</dbReference>
<dbReference type="SUPFAM" id="SSF54695">
    <property type="entry name" value="POZ domain"/>
    <property type="match status" value="1"/>
</dbReference>
<dbReference type="PANTHER" id="PTHR24412:SF489">
    <property type="entry name" value="RING FINGER DOMAIN AND KELCH REPEAT-CONTAINING PROTEIN DDB_G0271372"/>
    <property type="match status" value="1"/>
</dbReference>
<dbReference type="Proteomes" id="UP000594454">
    <property type="component" value="Chromosome 6"/>
</dbReference>
<evidence type="ECO:0000259" key="5">
    <source>
        <dbReference type="PROSITE" id="PS50097"/>
    </source>
</evidence>
<dbReference type="SMART" id="SM00875">
    <property type="entry name" value="BACK"/>
    <property type="match status" value="1"/>
</dbReference>
<dbReference type="Gene3D" id="3.30.710.10">
    <property type="entry name" value="Potassium Channel Kv1.1, Chain A"/>
    <property type="match status" value="1"/>
</dbReference>
<accession>A0A7R8Z1J5</accession>
<dbReference type="AlphaFoldDB" id="A0A7R8Z1J5"/>
<evidence type="ECO:0000256" key="3">
    <source>
        <dbReference type="ARBA" id="ARBA00023203"/>
    </source>
</evidence>
<reference evidence="6 7" key="1">
    <citation type="submission" date="2020-11" db="EMBL/GenBank/DDBJ databases">
        <authorList>
            <person name="Wallbank WR R."/>
            <person name="Pardo Diaz C."/>
            <person name="Kozak K."/>
            <person name="Martin S."/>
            <person name="Jiggins C."/>
            <person name="Moest M."/>
            <person name="Warren A I."/>
            <person name="Generalovic N T."/>
            <person name="Byers J.R.P. K."/>
            <person name="Montejo-Kovacevich G."/>
            <person name="Yen C E."/>
        </authorList>
    </citation>
    <scope>NUCLEOTIDE SEQUENCE [LARGE SCALE GENOMIC DNA]</scope>
</reference>
<dbReference type="InterPro" id="IPR011333">
    <property type="entry name" value="SKP1/BTB/POZ_sf"/>
</dbReference>
<proteinExistence type="predicted"/>